<dbReference type="EMBL" id="ABEU02000001">
    <property type="protein sequence ID" value="PNR61871.1"/>
    <property type="molecule type" value="Genomic_DNA"/>
</dbReference>
<keyword evidence="1" id="KW-0472">Membrane</keyword>
<dbReference type="Proteomes" id="UP000006727">
    <property type="component" value="Chromosome 1"/>
</dbReference>
<proteinExistence type="predicted"/>
<accession>A0A2K1L7A7</accession>
<evidence type="ECO:0000313" key="3">
    <source>
        <dbReference type="EnsemblPlants" id="PAC:32968553.CDS.1"/>
    </source>
</evidence>
<gene>
    <name evidence="2" type="ORF">PHYPA_000295</name>
</gene>
<sequence>MVSESEICGVLESDLRKDWKGHITQVSLLGLRRSSFVCLLICFVASSLVTVIESLSIIIDSSSLCLSLNECLVPFCHRS</sequence>
<keyword evidence="1" id="KW-1133">Transmembrane helix</keyword>
<evidence type="ECO:0000256" key="1">
    <source>
        <dbReference type="SAM" id="Phobius"/>
    </source>
</evidence>
<reference evidence="2 4" key="1">
    <citation type="journal article" date="2008" name="Science">
        <title>The Physcomitrella genome reveals evolutionary insights into the conquest of land by plants.</title>
        <authorList>
            <person name="Rensing S."/>
            <person name="Lang D."/>
            <person name="Zimmer A."/>
            <person name="Terry A."/>
            <person name="Salamov A."/>
            <person name="Shapiro H."/>
            <person name="Nishiyama T."/>
            <person name="Perroud P.-F."/>
            <person name="Lindquist E."/>
            <person name="Kamisugi Y."/>
            <person name="Tanahashi T."/>
            <person name="Sakakibara K."/>
            <person name="Fujita T."/>
            <person name="Oishi K."/>
            <person name="Shin-I T."/>
            <person name="Kuroki Y."/>
            <person name="Toyoda A."/>
            <person name="Suzuki Y."/>
            <person name="Hashimoto A."/>
            <person name="Yamaguchi K."/>
            <person name="Sugano A."/>
            <person name="Kohara Y."/>
            <person name="Fujiyama A."/>
            <person name="Anterola A."/>
            <person name="Aoki S."/>
            <person name="Ashton N."/>
            <person name="Barbazuk W.B."/>
            <person name="Barker E."/>
            <person name="Bennetzen J."/>
            <person name="Bezanilla M."/>
            <person name="Blankenship R."/>
            <person name="Cho S.H."/>
            <person name="Dutcher S."/>
            <person name="Estelle M."/>
            <person name="Fawcett J.A."/>
            <person name="Gundlach H."/>
            <person name="Hanada K."/>
            <person name="Heyl A."/>
            <person name="Hicks K.A."/>
            <person name="Hugh J."/>
            <person name="Lohr M."/>
            <person name="Mayer K."/>
            <person name="Melkozernov A."/>
            <person name="Murata T."/>
            <person name="Nelson D."/>
            <person name="Pils B."/>
            <person name="Prigge M."/>
            <person name="Reiss B."/>
            <person name="Renner T."/>
            <person name="Rombauts S."/>
            <person name="Rushton P."/>
            <person name="Sanderfoot A."/>
            <person name="Schween G."/>
            <person name="Shiu S.-H."/>
            <person name="Stueber K."/>
            <person name="Theodoulou F.L."/>
            <person name="Tu H."/>
            <person name="Van de Peer Y."/>
            <person name="Verrier P.J."/>
            <person name="Waters E."/>
            <person name="Wood A."/>
            <person name="Yang L."/>
            <person name="Cove D."/>
            <person name="Cuming A."/>
            <person name="Hasebe M."/>
            <person name="Lucas S."/>
            <person name="Mishler D.B."/>
            <person name="Reski R."/>
            <person name="Grigoriev I."/>
            <person name="Quatrano R.S."/>
            <person name="Boore J.L."/>
        </authorList>
    </citation>
    <scope>NUCLEOTIDE SEQUENCE [LARGE SCALE GENOMIC DNA]</scope>
    <source>
        <strain evidence="3 4">cv. Gransden 2004</strain>
    </source>
</reference>
<dbReference type="InParanoid" id="A0A2K1L7A7"/>
<keyword evidence="1" id="KW-0812">Transmembrane</keyword>
<feature type="transmembrane region" description="Helical" evidence="1">
    <location>
        <begin position="36"/>
        <end position="59"/>
    </location>
</feature>
<evidence type="ECO:0000313" key="2">
    <source>
        <dbReference type="EMBL" id="PNR61871.1"/>
    </source>
</evidence>
<name>A0A2K1L7A7_PHYPA</name>
<organism evidence="2">
    <name type="scientific">Physcomitrium patens</name>
    <name type="common">Spreading-leaved earth moss</name>
    <name type="synonym">Physcomitrella patens</name>
    <dbReference type="NCBI Taxonomy" id="3218"/>
    <lineage>
        <taxon>Eukaryota</taxon>
        <taxon>Viridiplantae</taxon>
        <taxon>Streptophyta</taxon>
        <taxon>Embryophyta</taxon>
        <taxon>Bryophyta</taxon>
        <taxon>Bryophytina</taxon>
        <taxon>Bryopsida</taxon>
        <taxon>Funariidae</taxon>
        <taxon>Funariales</taxon>
        <taxon>Funariaceae</taxon>
        <taxon>Physcomitrium</taxon>
    </lineage>
</organism>
<dbReference type="EnsemblPlants" id="Pp3c1_6860V3.2">
    <property type="protein sequence ID" value="PAC:32968554.CDS.1"/>
    <property type="gene ID" value="Pp3c1_6860"/>
</dbReference>
<reference evidence="3" key="3">
    <citation type="submission" date="2020-12" db="UniProtKB">
        <authorList>
            <consortium name="EnsemblPlants"/>
        </authorList>
    </citation>
    <scope>IDENTIFICATION</scope>
</reference>
<dbReference type="Gramene" id="Pp3c1_6860V3.2">
    <property type="protein sequence ID" value="PAC:32968554.CDS.1"/>
    <property type="gene ID" value="Pp3c1_6860"/>
</dbReference>
<dbReference type="AlphaFoldDB" id="A0A2K1L7A7"/>
<dbReference type="EnsemblPlants" id="Pp3c1_6860V3.1">
    <property type="protein sequence ID" value="PAC:32968553.CDS.1"/>
    <property type="gene ID" value="Pp3c1_6860"/>
</dbReference>
<dbReference type="Gramene" id="Pp3c1_6860V3.1">
    <property type="protein sequence ID" value="PAC:32968553.CDS.1"/>
    <property type="gene ID" value="Pp3c1_6860"/>
</dbReference>
<keyword evidence="4" id="KW-1185">Reference proteome</keyword>
<evidence type="ECO:0000313" key="4">
    <source>
        <dbReference type="Proteomes" id="UP000006727"/>
    </source>
</evidence>
<reference evidence="2 4" key="2">
    <citation type="journal article" date="2018" name="Plant J.">
        <title>The Physcomitrella patens chromosome-scale assembly reveals moss genome structure and evolution.</title>
        <authorList>
            <person name="Lang D."/>
            <person name="Ullrich K.K."/>
            <person name="Murat F."/>
            <person name="Fuchs J."/>
            <person name="Jenkins J."/>
            <person name="Haas F.B."/>
            <person name="Piednoel M."/>
            <person name="Gundlach H."/>
            <person name="Van Bel M."/>
            <person name="Meyberg R."/>
            <person name="Vives C."/>
            <person name="Morata J."/>
            <person name="Symeonidi A."/>
            <person name="Hiss M."/>
            <person name="Muchero W."/>
            <person name="Kamisugi Y."/>
            <person name="Saleh O."/>
            <person name="Blanc G."/>
            <person name="Decker E.L."/>
            <person name="van Gessel N."/>
            <person name="Grimwood J."/>
            <person name="Hayes R.D."/>
            <person name="Graham S.W."/>
            <person name="Gunter L.E."/>
            <person name="McDaniel S.F."/>
            <person name="Hoernstein S.N.W."/>
            <person name="Larsson A."/>
            <person name="Li F.W."/>
            <person name="Perroud P.F."/>
            <person name="Phillips J."/>
            <person name="Ranjan P."/>
            <person name="Rokshar D.S."/>
            <person name="Rothfels C.J."/>
            <person name="Schneider L."/>
            <person name="Shu S."/>
            <person name="Stevenson D.W."/>
            <person name="Thummler F."/>
            <person name="Tillich M."/>
            <person name="Villarreal Aguilar J.C."/>
            <person name="Widiez T."/>
            <person name="Wong G.K."/>
            <person name="Wymore A."/>
            <person name="Zhang Y."/>
            <person name="Zimmer A.D."/>
            <person name="Quatrano R.S."/>
            <person name="Mayer K.F.X."/>
            <person name="Goodstein D."/>
            <person name="Casacuberta J.M."/>
            <person name="Vandepoele K."/>
            <person name="Reski R."/>
            <person name="Cuming A.C."/>
            <person name="Tuskan G.A."/>
            <person name="Maumus F."/>
            <person name="Salse J."/>
            <person name="Schmutz J."/>
            <person name="Rensing S.A."/>
        </authorList>
    </citation>
    <scope>NUCLEOTIDE SEQUENCE [LARGE SCALE GENOMIC DNA]</scope>
    <source>
        <strain evidence="3 4">cv. Gransden 2004</strain>
    </source>
</reference>
<protein>
    <submittedName>
        <fullName evidence="2 3">Uncharacterized protein</fullName>
    </submittedName>
</protein>